<dbReference type="OrthoDB" id="3942661at2759"/>
<evidence type="ECO:0000313" key="3">
    <source>
        <dbReference type="Proteomes" id="UP000269276"/>
    </source>
</evidence>
<feature type="compositionally biased region" description="Polar residues" evidence="1">
    <location>
        <begin position="271"/>
        <end position="281"/>
    </location>
</feature>
<dbReference type="AlphaFoldDB" id="A0A3M7CNG5"/>
<sequence length="768" mass="85689">MPEPQSGPVVQRQTIKQAKAAYKSRAQQPLSDAEKKQLERSIELDRRAWRTKEQERKKAEALKKRQEKERREKDDHERTMLGTQVRRDRFGFRGSQMHLGAFFGGHGGKGQKTETAKRPEKAKELGCTEQTASDDLDALDDESLLGAMELSPTIARSEASIPPQVSLDETPTARVPQHRKPSSVKSEPVQTIQEDLGDFENELGSSSQIARELDCEGTNVAREPRNASFSSADFDLTAEDLEELEDYSGKLSDETTARNDEMGKQTKRCSPPSSKGFSTHSIATVPHPAAVTKTAINDRKLMPPPPMPPRAIAAQGNMRHQTKPDSTFATPSSKANDRVSLSETLPGARSAATPKDSLPGSLTSKRPEPAKSVPSTKVSSTYETASKHKSCSEFTIGELEDFVDDDLVLTHKRHLRSPFLTYPLQMALPYDDTEYTQVIRLNANTDFETFKAPGYVFVASTRPVAERQYVREMTLARGRLLYEVWDHWNECIFGYICPEQVNAEARRHLLASAPNLWPEESAQTRQGLQRMYDQVKHHYPRAPHVALKGAAETLYLQLYGRAATRIDVERAALAAPLAMYKGMRMAYRLTRAASIKANMMEACGPLPWAHLPQINTVATPLPQRQRIKRQTKPDPDAHQTDCFYHGGYADYNSIDKAIHGFCNNNDGGNVKSGEWFSKTYHIGGHDIMLSIHNLDPKHEHLITLNHCVWGFGYIVEDCAGGEGHPTFGGYTMQYNRKLTYVLGVDGNAPDCYLDGTSDPSDCPPPGRR</sequence>
<organism evidence="2 3">
    <name type="scientific">Hortaea werneckii</name>
    <name type="common">Black yeast</name>
    <name type="synonym">Cladosporium werneckii</name>
    <dbReference type="NCBI Taxonomy" id="91943"/>
    <lineage>
        <taxon>Eukaryota</taxon>
        <taxon>Fungi</taxon>
        <taxon>Dikarya</taxon>
        <taxon>Ascomycota</taxon>
        <taxon>Pezizomycotina</taxon>
        <taxon>Dothideomycetes</taxon>
        <taxon>Dothideomycetidae</taxon>
        <taxon>Mycosphaerellales</taxon>
        <taxon>Teratosphaeriaceae</taxon>
        <taxon>Hortaea</taxon>
    </lineage>
</organism>
<feature type="compositionally biased region" description="Polar residues" evidence="1">
    <location>
        <begin position="373"/>
        <end position="384"/>
    </location>
</feature>
<name>A0A3M7CNG5_HORWE</name>
<dbReference type="Proteomes" id="UP000269276">
    <property type="component" value="Unassembled WGS sequence"/>
</dbReference>
<feature type="compositionally biased region" description="Polar residues" evidence="1">
    <location>
        <begin position="324"/>
        <end position="343"/>
    </location>
</feature>
<evidence type="ECO:0000256" key="1">
    <source>
        <dbReference type="SAM" id="MobiDB-lite"/>
    </source>
</evidence>
<dbReference type="EMBL" id="QWIP01000836">
    <property type="protein sequence ID" value="RMY53589.1"/>
    <property type="molecule type" value="Genomic_DNA"/>
</dbReference>
<feature type="region of interest" description="Disordered" evidence="1">
    <location>
        <begin position="246"/>
        <end position="281"/>
    </location>
</feature>
<feature type="compositionally biased region" description="Basic and acidic residues" evidence="1">
    <location>
        <begin position="111"/>
        <end position="126"/>
    </location>
</feature>
<comment type="caution">
    <text evidence="2">The sequence shown here is derived from an EMBL/GenBank/DDBJ whole genome shotgun (WGS) entry which is preliminary data.</text>
</comment>
<protein>
    <submittedName>
        <fullName evidence="2">Uncharacterized protein</fullName>
    </submittedName>
</protein>
<feature type="region of interest" description="Disordered" evidence="1">
    <location>
        <begin position="1"/>
        <end position="135"/>
    </location>
</feature>
<reference evidence="2 3" key="1">
    <citation type="journal article" date="2018" name="BMC Genomics">
        <title>Genomic evidence for intraspecific hybridization in a clonal and extremely halotolerant yeast.</title>
        <authorList>
            <person name="Gostincar C."/>
            <person name="Stajich J.E."/>
            <person name="Zupancic J."/>
            <person name="Zalar P."/>
            <person name="Gunde-Cimerman N."/>
        </authorList>
    </citation>
    <scope>NUCLEOTIDE SEQUENCE [LARGE SCALE GENOMIC DNA]</scope>
    <source>
        <strain evidence="2 3">EXF-2682</strain>
    </source>
</reference>
<feature type="region of interest" description="Disordered" evidence="1">
    <location>
        <begin position="150"/>
        <end position="190"/>
    </location>
</feature>
<feature type="region of interest" description="Disordered" evidence="1">
    <location>
        <begin position="298"/>
        <end position="384"/>
    </location>
</feature>
<feature type="compositionally biased region" description="Basic and acidic residues" evidence="1">
    <location>
        <begin position="32"/>
        <end position="91"/>
    </location>
</feature>
<gene>
    <name evidence="2" type="ORF">D0863_13899</name>
</gene>
<evidence type="ECO:0000313" key="2">
    <source>
        <dbReference type="EMBL" id="RMY53589.1"/>
    </source>
</evidence>
<feature type="compositionally biased region" description="Basic and acidic residues" evidence="1">
    <location>
        <begin position="247"/>
        <end position="264"/>
    </location>
</feature>
<proteinExistence type="predicted"/>
<accession>A0A3M7CNG5</accession>